<gene>
    <name evidence="1" type="ORF">Dsi01nite_042170</name>
</gene>
<dbReference type="RefSeq" id="WP_203847953.1">
    <property type="nucleotide sequence ID" value="NZ_BAAAVW010000013.1"/>
</dbReference>
<reference evidence="1" key="1">
    <citation type="submission" date="2021-01" db="EMBL/GenBank/DDBJ databases">
        <title>Whole genome shotgun sequence of Dactylosporangium siamense NBRC 106093.</title>
        <authorList>
            <person name="Komaki H."/>
            <person name="Tamura T."/>
        </authorList>
    </citation>
    <scope>NUCLEOTIDE SEQUENCE</scope>
    <source>
        <strain evidence="1">NBRC 106093</strain>
    </source>
</reference>
<dbReference type="EMBL" id="BONQ01000062">
    <property type="protein sequence ID" value="GIG46176.1"/>
    <property type="molecule type" value="Genomic_DNA"/>
</dbReference>
<proteinExistence type="predicted"/>
<evidence type="ECO:0000313" key="2">
    <source>
        <dbReference type="Proteomes" id="UP000660611"/>
    </source>
</evidence>
<organism evidence="1 2">
    <name type="scientific">Dactylosporangium siamense</name>
    <dbReference type="NCBI Taxonomy" id="685454"/>
    <lineage>
        <taxon>Bacteria</taxon>
        <taxon>Bacillati</taxon>
        <taxon>Actinomycetota</taxon>
        <taxon>Actinomycetes</taxon>
        <taxon>Micromonosporales</taxon>
        <taxon>Micromonosporaceae</taxon>
        <taxon>Dactylosporangium</taxon>
    </lineage>
</organism>
<name>A0A919PN05_9ACTN</name>
<keyword evidence="2" id="KW-1185">Reference proteome</keyword>
<dbReference type="Proteomes" id="UP000660611">
    <property type="component" value="Unassembled WGS sequence"/>
</dbReference>
<dbReference type="PROSITE" id="PS51257">
    <property type="entry name" value="PROKAR_LIPOPROTEIN"/>
    <property type="match status" value="1"/>
</dbReference>
<dbReference type="AlphaFoldDB" id="A0A919PN05"/>
<sequence>MRHLLPALGLVLTLGGCGWVGRADETSKPDGFQLHGYVSVAGAATGIPGTPCLAPAADIVSGGTVKVADQDGKVVAVTTLAAGVLASSPDGYHCNFAFELLNLSGARPTYQILVADRPSVSFETRPLREGRPAVVPITASPSPS</sequence>
<comment type="caution">
    <text evidence="1">The sequence shown here is derived from an EMBL/GenBank/DDBJ whole genome shotgun (WGS) entry which is preliminary data.</text>
</comment>
<evidence type="ECO:0000313" key="1">
    <source>
        <dbReference type="EMBL" id="GIG46176.1"/>
    </source>
</evidence>
<accession>A0A919PN05</accession>
<evidence type="ECO:0008006" key="3">
    <source>
        <dbReference type="Google" id="ProtNLM"/>
    </source>
</evidence>
<protein>
    <recommendedName>
        <fullName evidence="3">Lipoprotein</fullName>
    </recommendedName>
</protein>